<dbReference type="PANTHER" id="PTHR33164:SF57">
    <property type="entry name" value="MARR-FAMILY TRANSCRIPTIONAL REGULATOR"/>
    <property type="match status" value="1"/>
</dbReference>
<dbReference type="GO" id="GO:0003700">
    <property type="term" value="F:DNA-binding transcription factor activity"/>
    <property type="evidence" value="ECO:0007669"/>
    <property type="project" value="InterPro"/>
</dbReference>
<evidence type="ECO:0000313" key="3">
    <source>
        <dbReference type="Proteomes" id="UP000612808"/>
    </source>
</evidence>
<protein>
    <recommendedName>
        <fullName evidence="1">HTH marR-type domain-containing protein</fullName>
    </recommendedName>
</protein>
<dbReference type="Pfam" id="PF12802">
    <property type="entry name" value="MarR_2"/>
    <property type="match status" value="1"/>
</dbReference>
<dbReference type="InterPro" id="IPR039422">
    <property type="entry name" value="MarR/SlyA-like"/>
</dbReference>
<proteinExistence type="predicted"/>
<evidence type="ECO:0000259" key="1">
    <source>
        <dbReference type="PROSITE" id="PS50995"/>
    </source>
</evidence>
<comment type="caution">
    <text evidence="2">The sequence shown here is derived from an EMBL/GenBank/DDBJ whole genome shotgun (WGS) entry which is preliminary data.</text>
</comment>
<evidence type="ECO:0000313" key="2">
    <source>
        <dbReference type="EMBL" id="GID13218.1"/>
    </source>
</evidence>
<dbReference type="InterPro" id="IPR036390">
    <property type="entry name" value="WH_DNA-bd_sf"/>
</dbReference>
<dbReference type="Gene3D" id="1.10.10.10">
    <property type="entry name" value="Winged helix-like DNA-binding domain superfamily/Winged helix DNA-binding domain"/>
    <property type="match status" value="1"/>
</dbReference>
<dbReference type="InterPro" id="IPR036388">
    <property type="entry name" value="WH-like_DNA-bd_sf"/>
</dbReference>
<accession>A0A8J3JE82</accession>
<dbReference type="GO" id="GO:0006950">
    <property type="term" value="P:response to stress"/>
    <property type="evidence" value="ECO:0007669"/>
    <property type="project" value="TreeGrafter"/>
</dbReference>
<sequence length="139" mass="15801">MSKRSQAVETIQRELIEFARRARGVSARSHPGLSLVAYTLLTHVERHEQTRAADLAEHYVLDKSTVSRQLAELADRGLLERVADPRNHRSRVLRVTAKGRRHLDVAREQAVGAMADRLTDWPDADLARFASYLERYNSA</sequence>
<dbReference type="SUPFAM" id="SSF46785">
    <property type="entry name" value="Winged helix' DNA-binding domain"/>
    <property type="match status" value="1"/>
</dbReference>
<dbReference type="PANTHER" id="PTHR33164">
    <property type="entry name" value="TRANSCRIPTIONAL REGULATOR, MARR FAMILY"/>
    <property type="match status" value="1"/>
</dbReference>
<dbReference type="AlphaFoldDB" id="A0A8J3JE82"/>
<dbReference type="SMART" id="SM00347">
    <property type="entry name" value="HTH_MARR"/>
    <property type="match status" value="1"/>
</dbReference>
<dbReference type="RefSeq" id="WP_203660017.1">
    <property type="nucleotide sequence ID" value="NZ_BAAAZM010000007.1"/>
</dbReference>
<dbReference type="EMBL" id="BOMB01000023">
    <property type="protein sequence ID" value="GID13218.1"/>
    <property type="molecule type" value="Genomic_DNA"/>
</dbReference>
<dbReference type="InterPro" id="IPR000835">
    <property type="entry name" value="HTH_MarR-typ"/>
</dbReference>
<name>A0A8J3JE82_9ACTN</name>
<dbReference type="Proteomes" id="UP000612808">
    <property type="component" value="Unassembled WGS sequence"/>
</dbReference>
<feature type="domain" description="HTH marR-type" evidence="1">
    <location>
        <begin position="1"/>
        <end position="138"/>
    </location>
</feature>
<organism evidence="2 3">
    <name type="scientific">Actinocatenispora rupis</name>
    <dbReference type="NCBI Taxonomy" id="519421"/>
    <lineage>
        <taxon>Bacteria</taxon>
        <taxon>Bacillati</taxon>
        <taxon>Actinomycetota</taxon>
        <taxon>Actinomycetes</taxon>
        <taxon>Micromonosporales</taxon>
        <taxon>Micromonosporaceae</taxon>
        <taxon>Actinocatenispora</taxon>
    </lineage>
</organism>
<reference evidence="2" key="1">
    <citation type="submission" date="2021-01" db="EMBL/GenBank/DDBJ databases">
        <title>Whole genome shotgun sequence of Actinocatenispora rupis NBRC 107355.</title>
        <authorList>
            <person name="Komaki H."/>
            <person name="Tamura T."/>
        </authorList>
    </citation>
    <scope>NUCLEOTIDE SEQUENCE</scope>
    <source>
        <strain evidence="2">NBRC 107355</strain>
    </source>
</reference>
<dbReference type="PROSITE" id="PS50995">
    <property type="entry name" value="HTH_MARR_2"/>
    <property type="match status" value="1"/>
</dbReference>
<gene>
    <name evidence="2" type="ORF">Aru02nite_41070</name>
</gene>
<keyword evidence="3" id="KW-1185">Reference proteome</keyword>